<dbReference type="InterPro" id="IPR000528">
    <property type="entry name" value="Plant_nsLTP"/>
</dbReference>
<keyword evidence="5" id="KW-0732">Signal</keyword>
<keyword evidence="8" id="KW-0449">Lipoprotein</keyword>
<keyword evidence="11" id="KW-1185">Reference proteome</keyword>
<evidence type="ECO:0000256" key="8">
    <source>
        <dbReference type="ARBA" id="ARBA00023288"/>
    </source>
</evidence>
<proteinExistence type="inferred from homology"/>
<evidence type="ECO:0000256" key="3">
    <source>
        <dbReference type="ARBA" id="ARBA00022475"/>
    </source>
</evidence>
<feature type="domain" description="Bifunctional inhibitor/plant lipid transfer protein/seed storage helical" evidence="9">
    <location>
        <begin position="15"/>
        <end position="94"/>
    </location>
</feature>
<keyword evidence="6" id="KW-1015">Disulfide bond</keyword>
<dbReference type="InterPro" id="IPR043325">
    <property type="entry name" value="LTSS"/>
</dbReference>
<dbReference type="PRINTS" id="PR00382">
    <property type="entry name" value="LIPIDTRNSFER"/>
</dbReference>
<dbReference type="GO" id="GO:0008289">
    <property type="term" value="F:lipid binding"/>
    <property type="evidence" value="ECO:0007669"/>
    <property type="project" value="InterPro"/>
</dbReference>
<dbReference type="SMART" id="SM00499">
    <property type="entry name" value="AAI"/>
    <property type="match status" value="1"/>
</dbReference>
<reference evidence="10" key="1">
    <citation type="journal article" date="2012" name="Nat. Biotechnol.">
        <title>Draft genome sequence of pigeonpea (Cajanus cajan), an orphan legume crop of resource-poor farmers.</title>
        <authorList>
            <person name="Varshney R.K."/>
            <person name="Chen W."/>
            <person name="Li Y."/>
            <person name="Bharti A.K."/>
            <person name="Saxena R.K."/>
            <person name="Schlueter J.A."/>
            <person name="Donoghue M.T."/>
            <person name="Azam S."/>
            <person name="Fan G."/>
            <person name="Whaley A.M."/>
            <person name="Farmer A.D."/>
            <person name="Sheridan J."/>
            <person name="Iwata A."/>
            <person name="Tuteja R."/>
            <person name="Penmetsa R.V."/>
            <person name="Wu W."/>
            <person name="Upadhyaya H.D."/>
            <person name="Yang S.P."/>
            <person name="Shah T."/>
            <person name="Saxena K.B."/>
            <person name="Michael T."/>
            <person name="McCombie W.R."/>
            <person name="Yang B."/>
            <person name="Zhang G."/>
            <person name="Yang H."/>
            <person name="Wang J."/>
            <person name="Spillane C."/>
            <person name="Cook D.R."/>
            <person name="May G.D."/>
            <person name="Xu X."/>
            <person name="Jackson S.A."/>
        </authorList>
    </citation>
    <scope>NUCLEOTIDE SEQUENCE [LARGE SCALE GENOMIC DNA]</scope>
</reference>
<keyword evidence="4" id="KW-0336">GPI-anchor</keyword>
<protein>
    <submittedName>
        <fullName evidence="10">Non-specific lipid-transfer protein-like protein At5g64080 family</fullName>
    </submittedName>
</protein>
<dbReference type="InterPro" id="IPR016140">
    <property type="entry name" value="Bifunc_inhib/LTP/seed_store"/>
</dbReference>
<dbReference type="AlphaFoldDB" id="A0A151S2C4"/>
<dbReference type="Proteomes" id="UP000075243">
    <property type="component" value="Unassembled WGS sequence"/>
</dbReference>
<evidence type="ECO:0000259" key="9">
    <source>
        <dbReference type="SMART" id="SM00499"/>
    </source>
</evidence>
<dbReference type="EMBL" id="KQ483487">
    <property type="protein sequence ID" value="KYP48950.1"/>
    <property type="molecule type" value="Genomic_DNA"/>
</dbReference>
<dbReference type="Pfam" id="PF14368">
    <property type="entry name" value="LTP_2"/>
    <property type="match status" value="1"/>
</dbReference>
<comment type="similarity">
    <text evidence="2">Belongs to the plant LTP family.</text>
</comment>
<keyword evidence="3" id="KW-1003">Cell membrane</keyword>
<evidence type="ECO:0000256" key="4">
    <source>
        <dbReference type="ARBA" id="ARBA00022622"/>
    </source>
</evidence>
<keyword evidence="7" id="KW-0325">Glycoprotein</keyword>
<dbReference type="GO" id="GO:0098552">
    <property type="term" value="C:side of membrane"/>
    <property type="evidence" value="ECO:0007669"/>
    <property type="project" value="UniProtKB-KW"/>
</dbReference>
<comment type="subcellular location">
    <subcellularLocation>
        <location evidence="1">Cell membrane</location>
        <topology evidence="1">Lipid-anchor</topology>
        <topology evidence="1">GPI-anchor</topology>
    </subcellularLocation>
</comment>
<organism evidence="10 11">
    <name type="scientific">Cajanus cajan</name>
    <name type="common">Pigeon pea</name>
    <name type="synonym">Cajanus indicus</name>
    <dbReference type="NCBI Taxonomy" id="3821"/>
    <lineage>
        <taxon>Eukaryota</taxon>
        <taxon>Viridiplantae</taxon>
        <taxon>Streptophyta</taxon>
        <taxon>Embryophyta</taxon>
        <taxon>Tracheophyta</taxon>
        <taxon>Spermatophyta</taxon>
        <taxon>Magnoliopsida</taxon>
        <taxon>eudicotyledons</taxon>
        <taxon>Gunneridae</taxon>
        <taxon>Pentapetalae</taxon>
        <taxon>rosids</taxon>
        <taxon>fabids</taxon>
        <taxon>Fabales</taxon>
        <taxon>Fabaceae</taxon>
        <taxon>Papilionoideae</taxon>
        <taxon>50 kb inversion clade</taxon>
        <taxon>NPAAA clade</taxon>
        <taxon>indigoferoid/millettioid clade</taxon>
        <taxon>Phaseoleae</taxon>
        <taxon>Cajanus</taxon>
    </lineage>
</organism>
<gene>
    <name evidence="10" type="ORF">KK1_029352</name>
</gene>
<evidence type="ECO:0000256" key="1">
    <source>
        <dbReference type="ARBA" id="ARBA00004609"/>
    </source>
</evidence>
<name>A0A151S2C4_CAJCA</name>
<dbReference type="STRING" id="3821.A0A151S2C4"/>
<evidence type="ECO:0000256" key="5">
    <source>
        <dbReference type="ARBA" id="ARBA00022729"/>
    </source>
</evidence>
<dbReference type="Gene3D" id="1.10.110.10">
    <property type="entry name" value="Plant lipid-transfer and hydrophobic proteins"/>
    <property type="match status" value="1"/>
</dbReference>
<dbReference type="Gramene" id="C.cajan_28801.t">
    <property type="protein sequence ID" value="C.cajan_28801.t.cds1"/>
    <property type="gene ID" value="C.cajan_28801"/>
</dbReference>
<dbReference type="OMA" id="INCCTAF"/>
<dbReference type="CDD" id="cd00010">
    <property type="entry name" value="AAI_LTSS"/>
    <property type="match status" value="1"/>
</dbReference>
<accession>A0A151S2C4</accession>
<sequence>MMPTMLSQNAPQVDCNKEILSLSPCLFYIIGLGGSSPPPPSCCSALSTIVKTSPQCLCSVVNGGGSFSGIPINPNIALTLPAACNVQTPPVSLCKYLSPPPPPF</sequence>
<evidence type="ECO:0000256" key="7">
    <source>
        <dbReference type="ARBA" id="ARBA00023180"/>
    </source>
</evidence>
<dbReference type="GO" id="GO:0005886">
    <property type="term" value="C:plasma membrane"/>
    <property type="evidence" value="ECO:0007669"/>
    <property type="project" value="UniProtKB-SubCell"/>
</dbReference>
<evidence type="ECO:0000256" key="2">
    <source>
        <dbReference type="ARBA" id="ARBA00009748"/>
    </source>
</evidence>
<dbReference type="PANTHER" id="PTHR33044">
    <property type="entry name" value="BIFUNCTIONAL INHIBITOR/LIPID-TRANSFER PROTEIN/SEED STORAGE 2S ALBUMIN SUPERFAMILY PROTEIN-RELATED"/>
    <property type="match status" value="1"/>
</dbReference>
<evidence type="ECO:0000313" key="10">
    <source>
        <dbReference type="EMBL" id="KYP48950.1"/>
    </source>
</evidence>
<dbReference type="GO" id="GO:0006869">
    <property type="term" value="P:lipid transport"/>
    <property type="evidence" value="ECO:0007669"/>
    <property type="project" value="InterPro"/>
</dbReference>
<evidence type="ECO:0000313" key="11">
    <source>
        <dbReference type="Proteomes" id="UP000075243"/>
    </source>
</evidence>
<evidence type="ECO:0000256" key="6">
    <source>
        <dbReference type="ARBA" id="ARBA00023157"/>
    </source>
</evidence>
<dbReference type="SUPFAM" id="SSF47699">
    <property type="entry name" value="Bifunctional inhibitor/lipid-transfer protein/seed storage 2S albumin"/>
    <property type="match status" value="1"/>
</dbReference>
<keyword evidence="4" id="KW-0472">Membrane</keyword>
<dbReference type="InterPro" id="IPR036312">
    <property type="entry name" value="Bifun_inhib/LTP/seed_sf"/>
</dbReference>